<dbReference type="Proteomes" id="UP000324800">
    <property type="component" value="Unassembled WGS sequence"/>
</dbReference>
<dbReference type="InterPro" id="IPR000477">
    <property type="entry name" value="RT_dom"/>
</dbReference>
<sequence length="212" mass="25070">MPFGTKHSPIFFAEAIESILRQIRIHSEIKILTYCDDIILIHQDKQILKAQTIKIMKTLEEFGWTISADKCETEQKQIITFLGWIWNLKEMNIRMSEERKSKMIQALKDWCNTVYRSKNVKIRQLAALIGRFNFLRPQIKEAFPYLVELDKEKTQALKTKSWDEIMIVKRVVIRELKWWVRRIGDNQLESLINKIITCILTTDASPQSQVQC</sequence>
<accession>A0A5J4U6G2</accession>
<reference evidence="2 3" key="1">
    <citation type="submission" date="2019-03" db="EMBL/GenBank/DDBJ databases">
        <title>Single cell metagenomics reveals metabolic interactions within the superorganism composed of flagellate Streblomastix strix and complex community of Bacteroidetes bacteria on its surface.</title>
        <authorList>
            <person name="Treitli S.C."/>
            <person name="Kolisko M."/>
            <person name="Husnik F."/>
            <person name="Keeling P."/>
            <person name="Hampl V."/>
        </authorList>
    </citation>
    <scope>NUCLEOTIDE SEQUENCE [LARGE SCALE GENOMIC DNA]</scope>
    <source>
        <strain evidence="2">ST1C</strain>
    </source>
</reference>
<dbReference type="InterPro" id="IPR052055">
    <property type="entry name" value="Hepadnavirus_pol/RT"/>
</dbReference>
<gene>
    <name evidence="2" type="ORF">EZS28_038036</name>
</gene>
<evidence type="ECO:0000313" key="2">
    <source>
        <dbReference type="EMBL" id="KAA6366436.1"/>
    </source>
</evidence>
<name>A0A5J4U6G2_9EUKA</name>
<protein>
    <recommendedName>
        <fullName evidence="1">Reverse transcriptase domain-containing protein</fullName>
    </recommendedName>
</protein>
<dbReference type="PANTHER" id="PTHR33050:SF7">
    <property type="entry name" value="RIBONUCLEASE H"/>
    <property type="match status" value="1"/>
</dbReference>
<feature type="domain" description="Reverse transcriptase" evidence="1">
    <location>
        <begin position="1"/>
        <end position="86"/>
    </location>
</feature>
<dbReference type="InterPro" id="IPR043128">
    <property type="entry name" value="Rev_trsase/Diguanyl_cyclase"/>
</dbReference>
<evidence type="ECO:0000259" key="1">
    <source>
        <dbReference type="PROSITE" id="PS50878"/>
    </source>
</evidence>
<dbReference type="AlphaFoldDB" id="A0A5J4U6G2"/>
<dbReference type="PANTHER" id="PTHR33050">
    <property type="entry name" value="REVERSE TRANSCRIPTASE DOMAIN-CONTAINING PROTEIN"/>
    <property type="match status" value="1"/>
</dbReference>
<dbReference type="PROSITE" id="PS50878">
    <property type="entry name" value="RT_POL"/>
    <property type="match status" value="1"/>
</dbReference>
<dbReference type="Gene3D" id="3.30.70.270">
    <property type="match status" value="1"/>
</dbReference>
<proteinExistence type="predicted"/>
<dbReference type="InterPro" id="IPR043502">
    <property type="entry name" value="DNA/RNA_pol_sf"/>
</dbReference>
<dbReference type="Pfam" id="PF00078">
    <property type="entry name" value="RVT_1"/>
    <property type="match status" value="1"/>
</dbReference>
<organism evidence="2 3">
    <name type="scientific">Streblomastix strix</name>
    <dbReference type="NCBI Taxonomy" id="222440"/>
    <lineage>
        <taxon>Eukaryota</taxon>
        <taxon>Metamonada</taxon>
        <taxon>Preaxostyla</taxon>
        <taxon>Oxymonadida</taxon>
        <taxon>Streblomastigidae</taxon>
        <taxon>Streblomastix</taxon>
    </lineage>
</organism>
<dbReference type="EMBL" id="SNRW01019382">
    <property type="protein sequence ID" value="KAA6366436.1"/>
    <property type="molecule type" value="Genomic_DNA"/>
</dbReference>
<dbReference type="OrthoDB" id="6083831at2759"/>
<evidence type="ECO:0000313" key="3">
    <source>
        <dbReference type="Proteomes" id="UP000324800"/>
    </source>
</evidence>
<dbReference type="SUPFAM" id="SSF56672">
    <property type="entry name" value="DNA/RNA polymerases"/>
    <property type="match status" value="1"/>
</dbReference>
<comment type="caution">
    <text evidence="2">The sequence shown here is derived from an EMBL/GenBank/DDBJ whole genome shotgun (WGS) entry which is preliminary data.</text>
</comment>